<gene>
    <name evidence="14" type="ORF">PSALAMII_LOCUS399</name>
</gene>
<comment type="similarity">
    <text evidence="2">Belongs to the glycosyl hydrolase 18 family. Chitinase class V subfamily.</text>
</comment>
<dbReference type="EC" id="3.2.1.14" evidence="3"/>
<dbReference type="InterPro" id="IPR029070">
    <property type="entry name" value="Chitinase_insertion_sf"/>
</dbReference>
<keyword evidence="6" id="KW-0146">Chitin degradation</keyword>
<evidence type="ECO:0000256" key="9">
    <source>
        <dbReference type="ARBA" id="ARBA00023295"/>
    </source>
</evidence>
<dbReference type="PANTHER" id="PTHR11177">
    <property type="entry name" value="CHITINASE"/>
    <property type="match status" value="1"/>
</dbReference>
<evidence type="ECO:0000313" key="15">
    <source>
        <dbReference type="Proteomes" id="UP001152592"/>
    </source>
</evidence>
<feature type="domain" description="GH18" evidence="13">
    <location>
        <begin position="141"/>
        <end position="517"/>
    </location>
</feature>
<evidence type="ECO:0000259" key="13">
    <source>
        <dbReference type="PROSITE" id="PS51910"/>
    </source>
</evidence>
<dbReference type="Proteomes" id="UP001152592">
    <property type="component" value="Unassembled WGS sequence"/>
</dbReference>
<dbReference type="GO" id="GO:0008061">
    <property type="term" value="F:chitin binding"/>
    <property type="evidence" value="ECO:0007669"/>
    <property type="project" value="UniProtKB-KW"/>
</dbReference>
<dbReference type="InterPro" id="IPR050314">
    <property type="entry name" value="Glycosyl_Hydrlase_18"/>
</dbReference>
<evidence type="ECO:0000256" key="3">
    <source>
        <dbReference type="ARBA" id="ARBA00012729"/>
    </source>
</evidence>
<dbReference type="Gene3D" id="3.30.60.10">
    <property type="entry name" value="Endochitinase-like"/>
    <property type="match status" value="1"/>
</dbReference>
<dbReference type="InterPro" id="IPR017853">
    <property type="entry name" value="GH"/>
</dbReference>
<evidence type="ECO:0000256" key="12">
    <source>
        <dbReference type="SAM" id="SignalP"/>
    </source>
</evidence>
<evidence type="ECO:0000256" key="11">
    <source>
        <dbReference type="RuleBase" id="RU000489"/>
    </source>
</evidence>
<dbReference type="InterPro" id="IPR001579">
    <property type="entry name" value="Glyco_hydro_18_chit_AS"/>
</dbReference>
<dbReference type="EMBL" id="CAJVPD010000019">
    <property type="protein sequence ID" value="CAG8236650.1"/>
    <property type="molecule type" value="Genomic_DNA"/>
</dbReference>
<proteinExistence type="inferred from homology"/>
<evidence type="ECO:0000256" key="8">
    <source>
        <dbReference type="ARBA" id="ARBA00023277"/>
    </source>
</evidence>
<dbReference type="Gene3D" id="3.20.20.80">
    <property type="entry name" value="Glycosidases"/>
    <property type="match status" value="1"/>
</dbReference>
<dbReference type="PROSITE" id="PS01095">
    <property type="entry name" value="GH18_1"/>
    <property type="match status" value="1"/>
</dbReference>
<feature type="signal peptide" evidence="12">
    <location>
        <begin position="1"/>
        <end position="19"/>
    </location>
</feature>
<dbReference type="PANTHER" id="PTHR11177:SF333">
    <property type="entry name" value="CHITINASE"/>
    <property type="match status" value="1"/>
</dbReference>
<dbReference type="GO" id="GO:0006032">
    <property type="term" value="P:chitin catabolic process"/>
    <property type="evidence" value="ECO:0007669"/>
    <property type="project" value="UniProtKB-KW"/>
</dbReference>
<keyword evidence="8" id="KW-0119">Carbohydrate metabolism</keyword>
<evidence type="ECO:0000256" key="1">
    <source>
        <dbReference type="ARBA" id="ARBA00000822"/>
    </source>
</evidence>
<dbReference type="SMART" id="SM00636">
    <property type="entry name" value="Glyco_18"/>
    <property type="match status" value="1"/>
</dbReference>
<evidence type="ECO:0000256" key="5">
    <source>
        <dbReference type="ARBA" id="ARBA00022801"/>
    </source>
</evidence>
<accession>A0A9W4I8J2</accession>
<keyword evidence="7" id="KW-0843">Virulence</keyword>
<evidence type="ECO:0000256" key="6">
    <source>
        <dbReference type="ARBA" id="ARBA00023024"/>
    </source>
</evidence>
<dbReference type="GO" id="GO:0000272">
    <property type="term" value="P:polysaccharide catabolic process"/>
    <property type="evidence" value="ECO:0007669"/>
    <property type="project" value="UniProtKB-KW"/>
</dbReference>
<dbReference type="PROSITE" id="PS51910">
    <property type="entry name" value="GH18_2"/>
    <property type="match status" value="1"/>
</dbReference>
<keyword evidence="5 11" id="KW-0378">Hydrolase</keyword>
<keyword evidence="12" id="KW-0732">Signal</keyword>
<feature type="chain" id="PRO_5040960394" description="chitinase" evidence="12">
    <location>
        <begin position="20"/>
        <end position="535"/>
    </location>
</feature>
<evidence type="ECO:0000256" key="2">
    <source>
        <dbReference type="ARBA" id="ARBA00008682"/>
    </source>
</evidence>
<keyword evidence="4" id="KW-0147">Chitin-binding</keyword>
<dbReference type="Gene3D" id="3.10.50.10">
    <property type="match status" value="1"/>
</dbReference>
<evidence type="ECO:0000313" key="14">
    <source>
        <dbReference type="EMBL" id="CAG8236650.1"/>
    </source>
</evidence>
<dbReference type="InterPro" id="IPR011583">
    <property type="entry name" value="Chitinase_II/V-like_cat"/>
</dbReference>
<dbReference type="InterPro" id="IPR036861">
    <property type="entry name" value="Endochitinase-like_sf"/>
</dbReference>
<dbReference type="SUPFAM" id="SSF51445">
    <property type="entry name" value="(Trans)glycosidases"/>
    <property type="match status" value="1"/>
</dbReference>
<dbReference type="CDD" id="cd06922">
    <property type="entry name" value="ChtBD1_GH18_1"/>
    <property type="match status" value="1"/>
</dbReference>
<protein>
    <recommendedName>
        <fullName evidence="3">chitinase</fullName>
        <ecNumber evidence="3">3.2.1.14</ecNumber>
    </recommendedName>
</protein>
<keyword evidence="9 11" id="KW-0326">Glycosidase</keyword>
<comment type="catalytic activity">
    <reaction evidence="1">
        <text>Random endo-hydrolysis of N-acetyl-beta-D-glucosaminide (1-&gt;4)-beta-linkages in chitin and chitodextrins.</text>
        <dbReference type="EC" id="3.2.1.14"/>
    </reaction>
</comment>
<evidence type="ECO:0000256" key="7">
    <source>
        <dbReference type="ARBA" id="ARBA00023026"/>
    </source>
</evidence>
<dbReference type="CDD" id="cd00035">
    <property type="entry name" value="ChtBD1"/>
    <property type="match status" value="1"/>
</dbReference>
<dbReference type="SUPFAM" id="SSF54556">
    <property type="entry name" value="Chitinase insertion domain"/>
    <property type="match status" value="1"/>
</dbReference>
<dbReference type="InterPro" id="IPR001223">
    <property type="entry name" value="Glyco_hydro18_cat"/>
</dbReference>
<evidence type="ECO:0000256" key="10">
    <source>
        <dbReference type="ARBA" id="ARBA00023326"/>
    </source>
</evidence>
<organism evidence="14 15">
    <name type="scientific">Penicillium salamii</name>
    <dbReference type="NCBI Taxonomy" id="1612424"/>
    <lineage>
        <taxon>Eukaryota</taxon>
        <taxon>Fungi</taxon>
        <taxon>Dikarya</taxon>
        <taxon>Ascomycota</taxon>
        <taxon>Pezizomycotina</taxon>
        <taxon>Eurotiomycetes</taxon>
        <taxon>Eurotiomycetidae</taxon>
        <taxon>Eurotiales</taxon>
        <taxon>Aspergillaceae</taxon>
        <taxon>Penicillium</taxon>
    </lineage>
</organism>
<dbReference type="Pfam" id="PF00704">
    <property type="entry name" value="Glyco_hydro_18"/>
    <property type="match status" value="1"/>
</dbReference>
<name>A0A9W4I8J2_9EURO</name>
<reference evidence="14" key="1">
    <citation type="submission" date="2021-07" db="EMBL/GenBank/DDBJ databases">
        <authorList>
            <person name="Branca A.L. A."/>
        </authorList>
    </citation>
    <scope>NUCLEOTIDE SEQUENCE</scope>
</reference>
<keyword evidence="10" id="KW-0624">Polysaccharide degradation</keyword>
<dbReference type="OrthoDB" id="332390at2759"/>
<sequence length="535" mass="58320">MSKLKIAVFFILQITVSQATTLALDVESGSDKYTCNSTSACSIGCCSKSGVCGLGPDFCGSDNCVSSCDYKSECDPGWGIKWSNASTCPLNVCCSDYGFCGTPLTAIPILISGLIFTGTTSEFCGSKTVTSPSCSGSSSDKRTIGYYEGWNLEHKCDTMKPSQIPLGYYTHLNFAFAYIDPDSFQMAPMASDVAALYKNVTLLKQQQDDLEVWISIGGWAFNDDDQSTATTFSDLAASESAQKEFFASLITFLVKYKFDGVDIDWEYPAAEDRSGKSADYKNFSSFLKNLRKALDGTGMVFGLSITIPSSYWYMQHFDIVSIDPIVDWFNIMTYDLHGTWDGTDPYIGKVALAHTNLTEIEQSLELLWRNNIDPTKVNMGLGFYGRSQSLSTRCVLISVLIQTGFTMEDSDCLSAGCPFTSGGKAGRCTGSSGILSDIEIREAIADGATVTLDEAAAVKIVTWDTDQWVSYDDAETMKTKINFANQHCLGGTMIWAIDQDDQNGTSINNLGSVLNRAKSDVTTVQYNTTSDQGWL</sequence>
<evidence type="ECO:0000256" key="4">
    <source>
        <dbReference type="ARBA" id="ARBA00022669"/>
    </source>
</evidence>
<comment type="caution">
    <text evidence="14">The sequence shown here is derived from an EMBL/GenBank/DDBJ whole genome shotgun (WGS) entry which is preliminary data.</text>
</comment>
<dbReference type="SUPFAM" id="SSF57016">
    <property type="entry name" value="Plant lectins/antimicrobial peptides"/>
    <property type="match status" value="1"/>
</dbReference>
<dbReference type="GO" id="GO:0008843">
    <property type="term" value="F:endochitinase activity"/>
    <property type="evidence" value="ECO:0007669"/>
    <property type="project" value="UniProtKB-EC"/>
</dbReference>
<dbReference type="AlphaFoldDB" id="A0A9W4I8J2"/>